<dbReference type="InterPro" id="IPR050596">
    <property type="entry name" value="AspAT/PAT-like"/>
</dbReference>
<dbReference type="RefSeq" id="WP_207860349.1">
    <property type="nucleotide sequence ID" value="NZ_JAFREP010000017.1"/>
</dbReference>
<dbReference type="GO" id="GO:0006520">
    <property type="term" value="P:amino acid metabolic process"/>
    <property type="evidence" value="ECO:0007669"/>
    <property type="project" value="InterPro"/>
</dbReference>
<evidence type="ECO:0000256" key="1">
    <source>
        <dbReference type="ARBA" id="ARBA00001933"/>
    </source>
</evidence>
<dbReference type="Pfam" id="PF00155">
    <property type="entry name" value="Aminotran_1_2"/>
    <property type="match status" value="1"/>
</dbReference>
<evidence type="ECO:0000256" key="4">
    <source>
        <dbReference type="ARBA" id="ARBA00022679"/>
    </source>
</evidence>
<comment type="cofactor">
    <cofactor evidence="1">
        <name>pyridoxal 5'-phosphate</name>
        <dbReference type="ChEBI" id="CHEBI:597326"/>
    </cofactor>
</comment>
<proteinExistence type="inferred from homology"/>
<dbReference type="Gene3D" id="3.40.640.10">
    <property type="entry name" value="Type I PLP-dependent aspartate aminotransferase-like (Major domain)"/>
    <property type="match status" value="1"/>
</dbReference>
<reference evidence="7" key="1">
    <citation type="submission" date="2021-03" db="EMBL/GenBank/DDBJ databases">
        <authorList>
            <person name="Wang G."/>
        </authorList>
    </citation>
    <scope>NUCLEOTIDE SEQUENCE</scope>
    <source>
        <strain evidence="7">KCTC 12899</strain>
    </source>
</reference>
<dbReference type="PANTHER" id="PTHR46383">
    <property type="entry name" value="ASPARTATE AMINOTRANSFERASE"/>
    <property type="match status" value="1"/>
</dbReference>
<dbReference type="PANTHER" id="PTHR46383:SF1">
    <property type="entry name" value="ASPARTATE AMINOTRANSFERASE"/>
    <property type="match status" value="1"/>
</dbReference>
<comment type="caution">
    <text evidence="7">The sequence shown here is derived from an EMBL/GenBank/DDBJ whole genome shotgun (WGS) entry which is preliminary data.</text>
</comment>
<evidence type="ECO:0000256" key="3">
    <source>
        <dbReference type="ARBA" id="ARBA00022576"/>
    </source>
</evidence>
<dbReference type="Proteomes" id="UP000664417">
    <property type="component" value="Unassembled WGS sequence"/>
</dbReference>
<keyword evidence="5" id="KW-0663">Pyridoxal phosphate</keyword>
<dbReference type="InterPro" id="IPR015424">
    <property type="entry name" value="PyrdxlP-dep_Trfase"/>
</dbReference>
<evidence type="ECO:0000259" key="6">
    <source>
        <dbReference type="Pfam" id="PF00155"/>
    </source>
</evidence>
<dbReference type="SUPFAM" id="SSF53383">
    <property type="entry name" value="PLP-dependent transferases"/>
    <property type="match status" value="1"/>
</dbReference>
<comment type="similarity">
    <text evidence="2">Belongs to the class-I pyridoxal-phosphate-dependent aminotransferase family.</text>
</comment>
<dbReference type="GO" id="GO:0030170">
    <property type="term" value="F:pyridoxal phosphate binding"/>
    <property type="evidence" value="ECO:0007669"/>
    <property type="project" value="InterPro"/>
</dbReference>
<dbReference type="AlphaFoldDB" id="A0A8J7QLX8"/>
<evidence type="ECO:0000256" key="2">
    <source>
        <dbReference type="ARBA" id="ARBA00007441"/>
    </source>
</evidence>
<sequence length="426" mass="47666">MNVPHNGSSHPSFPSFREVPRTGVIYVMARAQERGFYYRNPEWSNLGQGAPETGLLADAPERLHEIVLAEETHEYGPVMGLTELRAAVAELYNQRYRRGKASQYTVDNVAISSGGRLGLTRVAAALGNIHLGHFLPDYTAYEELLGLFRAFVPIPILLKRDEAFGFDVDRLYRDVVGQGLGGVLMSNPCNPTGQVLFGDDLARWVEIGRQHQCAQIYDEFYSHYIYDELAQNQPSLSAAAHVDDVNKDPVIIIDGLTKNWRYPGLRLSWTVGPAEIIRRIGSAGSFLDGGAPHALQKAVLPLINQEFADAEARAIQKHFRHKRMNMIERLGEMGFRIKSIPKGAFYLFASLESLPEPLRDGMAFFEAALQHKVITVPGVFFDVNPGQRRSHMPSRLTNFVRLSYGPNEDELDLGLGRLAKMIADYR</sequence>
<protein>
    <submittedName>
        <fullName evidence="7">Pyridoxal phosphate-dependent aminotransferase</fullName>
    </submittedName>
</protein>
<evidence type="ECO:0000256" key="5">
    <source>
        <dbReference type="ARBA" id="ARBA00022898"/>
    </source>
</evidence>
<evidence type="ECO:0000313" key="8">
    <source>
        <dbReference type="Proteomes" id="UP000664417"/>
    </source>
</evidence>
<keyword evidence="4" id="KW-0808">Transferase</keyword>
<dbReference type="InterPro" id="IPR015421">
    <property type="entry name" value="PyrdxlP-dep_Trfase_major"/>
</dbReference>
<gene>
    <name evidence="7" type="ORF">J3U88_18110</name>
</gene>
<dbReference type="CDD" id="cd00609">
    <property type="entry name" value="AAT_like"/>
    <property type="match status" value="1"/>
</dbReference>
<feature type="domain" description="Aminotransferase class I/classII large" evidence="6">
    <location>
        <begin position="43"/>
        <end position="416"/>
    </location>
</feature>
<keyword evidence="3 7" id="KW-0032">Aminotransferase</keyword>
<keyword evidence="8" id="KW-1185">Reference proteome</keyword>
<evidence type="ECO:0000313" key="7">
    <source>
        <dbReference type="EMBL" id="MBO1320395.1"/>
    </source>
</evidence>
<dbReference type="InterPro" id="IPR004839">
    <property type="entry name" value="Aminotransferase_I/II_large"/>
</dbReference>
<accession>A0A8J7QLX8</accession>
<dbReference type="EMBL" id="JAFREP010000017">
    <property type="protein sequence ID" value="MBO1320395.1"/>
    <property type="molecule type" value="Genomic_DNA"/>
</dbReference>
<organism evidence="7 8">
    <name type="scientific">Acanthopleuribacter pedis</name>
    <dbReference type="NCBI Taxonomy" id="442870"/>
    <lineage>
        <taxon>Bacteria</taxon>
        <taxon>Pseudomonadati</taxon>
        <taxon>Acidobacteriota</taxon>
        <taxon>Holophagae</taxon>
        <taxon>Acanthopleuribacterales</taxon>
        <taxon>Acanthopleuribacteraceae</taxon>
        <taxon>Acanthopleuribacter</taxon>
    </lineage>
</organism>
<dbReference type="GO" id="GO:0008483">
    <property type="term" value="F:transaminase activity"/>
    <property type="evidence" value="ECO:0007669"/>
    <property type="project" value="UniProtKB-KW"/>
</dbReference>
<name>A0A8J7QLX8_9BACT</name>